<dbReference type="EMBL" id="JAVDSG010000001">
    <property type="protein sequence ID" value="MDR6595624.1"/>
    <property type="molecule type" value="Genomic_DNA"/>
</dbReference>
<accession>A0ABU1PY97</accession>
<reference evidence="1 2" key="1">
    <citation type="submission" date="2023-07" db="EMBL/GenBank/DDBJ databases">
        <title>Sequencing the genomes of 1000 actinobacteria strains.</title>
        <authorList>
            <person name="Klenk H.-P."/>
        </authorList>
    </citation>
    <scope>NUCLEOTIDE SEQUENCE [LARGE SCALE GENOMIC DNA]</scope>
    <source>
        <strain evidence="1 2">DSM 43749</strain>
    </source>
</reference>
<name>A0ABU1PY97_9PSEU</name>
<comment type="caution">
    <text evidence="1">The sequence shown here is derived from an EMBL/GenBank/DDBJ whole genome shotgun (WGS) entry which is preliminary data.</text>
</comment>
<gene>
    <name evidence="1" type="ORF">J2S66_004008</name>
</gene>
<proteinExistence type="predicted"/>
<keyword evidence="2" id="KW-1185">Reference proteome</keyword>
<dbReference type="RefSeq" id="WP_310308684.1">
    <property type="nucleotide sequence ID" value="NZ_BAAAXB010000001.1"/>
</dbReference>
<protein>
    <submittedName>
        <fullName evidence="1">Uncharacterized protein</fullName>
    </submittedName>
</protein>
<sequence>MGLAAAGVAVLAAGVVIGRWDAWSPSPRAASLPATSAPAAGPGAIRLADLEPVGSTSVDEAYAESPWQVAAARVSGVEHRESISASGAWCSSARLEFAVEGEYERLTARVAIADDSQLTKALDFHVPADGGGCPGPERVGVWVGPSLTKAGPASG</sequence>
<organism evidence="1 2">
    <name type="scientific">Saccharothrix longispora</name>
    <dbReference type="NCBI Taxonomy" id="33920"/>
    <lineage>
        <taxon>Bacteria</taxon>
        <taxon>Bacillati</taxon>
        <taxon>Actinomycetota</taxon>
        <taxon>Actinomycetes</taxon>
        <taxon>Pseudonocardiales</taxon>
        <taxon>Pseudonocardiaceae</taxon>
        <taxon>Saccharothrix</taxon>
    </lineage>
</organism>
<dbReference type="Proteomes" id="UP001268819">
    <property type="component" value="Unassembled WGS sequence"/>
</dbReference>
<evidence type="ECO:0000313" key="1">
    <source>
        <dbReference type="EMBL" id="MDR6595624.1"/>
    </source>
</evidence>
<evidence type="ECO:0000313" key="2">
    <source>
        <dbReference type="Proteomes" id="UP001268819"/>
    </source>
</evidence>